<dbReference type="OrthoDB" id="5769675at2"/>
<name>L0H163_9GAMM</name>
<evidence type="ECO:0000313" key="4">
    <source>
        <dbReference type="EMBL" id="AGA91951.1"/>
    </source>
</evidence>
<dbReference type="KEGG" id="tmb:Thimo_3273"/>
<dbReference type="HOGENOM" id="CLU_1508879_0_0_6"/>
<dbReference type="SUPFAM" id="SSF48452">
    <property type="entry name" value="TPR-like"/>
    <property type="match status" value="1"/>
</dbReference>
<dbReference type="InterPro" id="IPR011990">
    <property type="entry name" value="TPR-like_helical_dom_sf"/>
</dbReference>
<dbReference type="eggNOG" id="COG0457">
    <property type="taxonomic scope" value="Bacteria"/>
</dbReference>
<dbReference type="Proteomes" id="UP000010816">
    <property type="component" value="Chromosome"/>
</dbReference>
<gene>
    <name evidence="4" type="ORF">Thimo_3273</name>
</gene>
<evidence type="ECO:0000256" key="3">
    <source>
        <dbReference type="SAM" id="Phobius"/>
    </source>
</evidence>
<keyword evidence="1" id="KW-0802">TPR repeat</keyword>
<protein>
    <submittedName>
        <fullName evidence="4">Tetratricopeptide repeat protein</fullName>
    </submittedName>
</protein>
<dbReference type="RefSeq" id="WP_015282079.1">
    <property type="nucleotide sequence ID" value="NC_019940.1"/>
</dbReference>
<keyword evidence="3" id="KW-1133">Transmembrane helix</keyword>
<organism evidence="4 5">
    <name type="scientific">Thioflavicoccus mobilis 8321</name>
    <dbReference type="NCBI Taxonomy" id="765912"/>
    <lineage>
        <taxon>Bacteria</taxon>
        <taxon>Pseudomonadati</taxon>
        <taxon>Pseudomonadota</taxon>
        <taxon>Gammaproteobacteria</taxon>
        <taxon>Chromatiales</taxon>
        <taxon>Chromatiaceae</taxon>
        <taxon>Thioflavicoccus</taxon>
    </lineage>
</organism>
<dbReference type="Gene3D" id="1.25.40.10">
    <property type="entry name" value="Tetratricopeptide repeat domain"/>
    <property type="match status" value="1"/>
</dbReference>
<reference evidence="4 5" key="1">
    <citation type="submission" date="2011-09" db="EMBL/GenBank/DDBJ databases">
        <title>Complete sequence of chromosome of Thioflavicoccus mobilis 8321.</title>
        <authorList>
            <consortium name="US DOE Joint Genome Institute"/>
            <person name="Lucas S."/>
            <person name="Han J."/>
            <person name="Lapidus A."/>
            <person name="Cheng J.-F."/>
            <person name="Goodwin L."/>
            <person name="Pitluck S."/>
            <person name="Peters L."/>
            <person name="Ovchinnikova G."/>
            <person name="Lu M."/>
            <person name="Detter J.C."/>
            <person name="Han C."/>
            <person name="Tapia R."/>
            <person name="Land M."/>
            <person name="Hauser L."/>
            <person name="Kyrpides N."/>
            <person name="Ivanova N."/>
            <person name="Pagani I."/>
            <person name="Vogl K."/>
            <person name="Liu Z."/>
            <person name="Imhoff J."/>
            <person name="Thiel V."/>
            <person name="Frigaard N.-U."/>
            <person name="Bryant D."/>
            <person name="Woyke T."/>
        </authorList>
    </citation>
    <scope>NUCLEOTIDE SEQUENCE [LARGE SCALE GENOMIC DNA]</scope>
    <source>
        <strain evidence="4 5">8321</strain>
    </source>
</reference>
<proteinExistence type="predicted"/>
<evidence type="ECO:0000256" key="1">
    <source>
        <dbReference type="PROSITE-ProRule" id="PRU00339"/>
    </source>
</evidence>
<keyword evidence="5" id="KW-1185">Reference proteome</keyword>
<feature type="transmembrane region" description="Helical" evidence="3">
    <location>
        <begin position="6"/>
        <end position="26"/>
    </location>
</feature>
<feature type="repeat" description="TPR" evidence="1">
    <location>
        <begin position="72"/>
        <end position="105"/>
    </location>
</feature>
<feature type="repeat" description="TPR" evidence="1">
    <location>
        <begin position="140"/>
        <end position="173"/>
    </location>
</feature>
<dbReference type="InterPro" id="IPR019734">
    <property type="entry name" value="TPR_rpt"/>
</dbReference>
<sequence>MPKLRPWQWIVVVVFLFFYGFAVFALTRDYYLRHPEPPAAEAAGSAGSRTWLQEQMQGPAPDLDAALREADPGRLGQLADDLFSQGNYGEALPLYRRLLELTPDDIEVYNDLGLALHYSGQSGEAQEVLEEGVARDADYQRIWLTLGFVRVVSGDAAGAREALERARSLDPDTPVGKEAERLLGKLGTE</sequence>
<dbReference type="EMBL" id="CP003051">
    <property type="protein sequence ID" value="AGA91951.1"/>
    <property type="molecule type" value="Genomic_DNA"/>
</dbReference>
<dbReference type="Pfam" id="PF13414">
    <property type="entry name" value="TPR_11"/>
    <property type="match status" value="1"/>
</dbReference>
<keyword evidence="3" id="KW-0812">Transmembrane</keyword>
<dbReference type="SMART" id="SM00028">
    <property type="entry name" value="TPR"/>
    <property type="match status" value="3"/>
</dbReference>
<feature type="region of interest" description="Disordered" evidence="2">
    <location>
        <begin position="165"/>
        <end position="189"/>
    </location>
</feature>
<dbReference type="PATRIC" id="fig|765912.4.peg.3205"/>
<evidence type="ECO:0000256" key="2">
    <source>
        <dbReference type="SAM" id="MobiDB-lite"/>
    </source>
</evidence>
<dbReference type="PROSITE" id="PS50005">
    <property type="entry name" value="TPR"/>
    <property type="match status" value="2"/>
</dbReference>
<dbReference type="STRING" id="765912.Thimo_3273"/>
<dbReference type="AlphaFoldDB" id="L0H163"/>
<evidence type="ECO:0000313" key="5">
    <source>
        <dbReference type="Proteomes" id="UP000010816"/>
    </source>
</evidence>
<dbReference type="Pfam" id="PF14559">
    <property type="entry name" value="TPR_19"/>
    <property type="match status" value="1"/>
</dbReference>
<keyword evidence="3" id="KW-0472">Membrane</keyword>
<accession>L0H163</accession>